<sequence>GGIGSFAGAFELPSGYKKPVILVVSQENSDLINLLFLTTLSITFIGCYDDQDKKEIVKIRESLDEIKQELIQTKTTLNEIKNQQKEIKVELPSQETLDYFVKVYKLSTEEKPSAEFIKYYEKDGRTYVIIQVNNKVCDLPLLKTSNGWTANGVSCK</sequence>
<protein>
    <submittedName>
        <fullName evidence="1">Uncharacterized protein</fullName>
    </submittedName>
</protein>
<dbReference type="AlphaFoldDB" id="A0A1V9V9N0"/>
<evidence type="ECO:0000313" key="2">
    <source>
        <dbReference type="Proteomes" id="UP000192599"/>
    </source>
</evidence>
<reference evidence="1 2" key="1">
    <citation type="submission" date="2017-04" db="EMBL/GenBank/DDBJ databases">
        <title>Accumulation and expression of multiple antibiotic resistance genes in Arcobacter cryaerophilus that thrives in sewage.</title>
        <authorList>
            <person name="Millar J.A."/>
            <person name="Raghavan R."/>
        </authorList>
    </citation>
    <scope>NUCLEOTIDE SEQUENCE [LARGE SCALE GENOMIC DNA]</scope>
    <source>
        <strain evidence="1 2">AZT-1</strain>
    </source>
</reference>
<gene>
    <name evidence="1" type="ORF">AS859_11225</name>
</gene>
<proteinExistence type="predicted"/>
<comment type="caution">
    <text evidence="1">The sequence shown here is derived from an EMBL/GenBank/DDBJ whole genome shotgun (WGS) entry which is preliminary data.</text>
</comment>
<dbReference type="Proteomes" id="UP000192599">
    <property type="component" value="Unassembled WGS sequence"/>
</dbReference>
<evidence type="ECO:0000313" key="1">
    <source>
        <dbReference type="EMBL" id="OQR40528.1"/>
    </source>
</evidence>
<feature type="non-terminal residue" evidence="1">
    <location>
        <position position="1"/>
    </location>
</feature>
<name>A0A1V9V9N0_9BACT</name>
<organism evidence="1 2">
    <name type="scientific">Aliarcobacter cryaerophilus</name>
    <dbReference type="NCBI Taxonomy" id="28198"/>
    <lineage>
        <taxon>Bacteria</taxon>
        <taxon>Pseudomonadati</taxon>
        <taxon>Campylobacterota</taxon>
        <taxon>Epsilonproteobacteria</taxon>
        <taxon>Campylobacterales</taxon>
        <taxon>Arcobacteraceae</taxon>
        <taxon>Aliarcobacter</taxon>
    </lineage>
</organism>
<accession>A0A1V9V9N0</accession>
<dbReference type="EMBL" id="LNTC01000384">
    <property type="protein sequence ID" value="OQR40528.1"/>
    <property type="molecule type" value="Genomic_DNA"/>
</dbReference>